<dbReference type="Pfam" id="PF25954">
    <property type="entry name" value="Beta-barrel_RND_2"/>
    <property type="match status" value="1"/>
</dbReference>
<evidence type="ECO:0000259" key="4">
    <source>
        <dbReference type="Pfam" id="PF25989"/>
    </source>
</evidence>
<dbReference type="Pfam" id="PF25989">
    <property type="entry name" value="YknX_C"/>
    <property type="match status" value="1"/>
</dbReference>
<evidence type="ECO:0000256" key="2">
    <source>
        <dbReference type="SAM" id="Coils"/>
    </source>
</evidence>
<keyword evidence="6" id="KW-1185">Reference proteome</keyword>
<dbReference type="Proteomes" id="UP000011717">
    <property type="component" value="Unassembled WGS sequence"/>
</dbReference>
<comment type="similarity">
    <text evidence="1">Belongs to the membrane fusion protein (MFP) (TC 8.A.1) family.</text>
</comment>
<accession>M2U4R2</accession>
<comment type="caution">
    <text evidence="5">The sequence shown here is derived from an EMBL/GenBank/DDBJ whole genome shotgun (WGS) entry which is preliminary data.</text>
</comment>
<sequence length="380" mass="40236">MRSFVYCEAFPTRLATGREILRRLLFPVALGALISFLPACGSQGSGSPEAESSAPAVIGDYVERATFDQSIEAVGTAYANEQTVLTAPVTERIERLFFDDGDEISKGAVVAQLSRGEESADLAAVEARARQAQQQLTRLQELQDQGFATRASLEQQEAERDAARADASAIRSRISDRVVRAPFSGIVGLRTISDGAIVNAGAPIATLSDISSIKLDFTVPEQFLSAIEVGQSIEAVAAAYPGEVFRGAIDGISPVVDPMTRSVTVRAVLPNPDRRLRPGMLLTVDVVSDSRTSLAVPDTAIISQGDQNYVFVIDDENIARRTSIETGMRSGGMIEVLSGLDRGTPIVADGTVRVRDDAGVAATFPDRKGEDAPAGGPAAL</sequence>
<dbReference type="InterPro" id="IPR058637">
    <property type="entry name" value="YknX-like_C"/>
</dbReference>
<dbReference type="PANTHER" id="PTHR30469">
    <property type="entry name" value="MULTIDRUG RESISTANCE PROTEIN MDTA"/>
    <property type="match status" value="1"/>
</dbReference>
<dbReference type="GO" id="GO:0015562">
    <property type="term" value="F:efflux transmembrane transporter activity"/>
    <property type="evidence" value="ECO:0007669"/>
    <property type="project" value="TreeGrafter"/>
</dbReference>
<reference evidence="5 6" key="1">
    <citation type="journal article" date="2013" name="Genome Announc.">
        <title>Draft Genome Sequence of Strain JLT2015T, Belonging to the Family Sphingomonadaceae of the Alphaproteobacteria.</title>
        <authorList>
            <person name="Tang K."/>
            <person name="Liu K."/>
            <person name="Li S."/>
            <person name="Jiao N."/>
        </authorList>
    </citation>
    <scope>NUCLEOTIDE SEQUENCE [LARGE SCALE GENOMIC DNA]</scope>
    <source>
        <strain evidence="5 6">JLT2015</strain>
    </source>
</reference>
<dbReference type="InterPro" id="IPR058792">
    <property type="entry name" value="Beta-barrel_RND_2"/>
</dbReference>
<dbReference type="PANTHER" id="PTHR30469:SF16">
    <property type="entry name" value="HAE1 FAMILY EFFLUX PUMP MFP COMPONENT"/>
    <property type="match status" value="1"/>
</dbReference>
<evidence type="ECO:0000259" key="3">
    <source>
        <dbReference type="Pfam" id="PF25954"/>
    </source>
</evidence>
<dbReference type="Gene3D" id="2.40.420.20">
    <property type="match status" value="1"/>
</dbReference>
<name>M2U4R2_9SPHN</name>
<keyword evidence="2" id="KW-0175">Coiled coil</keyword>
<gene>
    <name evidence="5" type="ORF">C725_1620</name>
</gene>
<evidence type="ECO:0000256" key="1">
    <source>
        <dbReference type="ARBA" id="ARBA00009477"/>
    </source>
</evidence>
<evidence type="ECO:0000313" key="6">
    <source>
        <dbReference type="Proteomes" id="UP000011717"/>
    </source>
</evidence>
<dbReference type="FunFam" id="2.40.30.170:FF:000010">
    <property type="entry name" value="Efflux RND transporter periplasmic adaptor subunit"/>
    <property type="match status" value="1"/>
</dbReference>
<dbReference type="NCBIfam" id="TIGR01730">
    <property type="entry name" value="RND_mfp"/>
    <property type="match status" value="1"/>
</dbReference>
<organism evidence="5 6">
    <name type="scientific">Pacificimonas flava</name>
    <dbReference type="NCBI Taxonomy" id="1234595"/>
    <lineage>
        <taxon>Bacteria</taxon>
        <taxon>Pseudomonadati</taxon>
        <taxon>Pseudomonadota</taxon>
        <taxon>Alphaproteobacteria</taxon>
        <taxon>Sphingomonadales</taxon>
        <taxon>Sphingosinicellaceae</taxon>
        <taxon>Pacificimonas</taxon>
    </lineage>
</organism>
<dbReference type="EMBL" id="AMRV01000004">
    <property type="protein sequence ID" value="EMD83022.1"/>
    <property type="molecule type" value="Genomic_DNA"/>
</dbReference>
<dbReference type="AlphaFoldDB" id="M2U4R2"/>
<dbReference type="Gene3D" id="2.40.30.170">
    <property type="match status" value="1"/>
</dbReference>
<protein>
    <submittedName>
        <fullName evidence="5">Co/Zn/Cd efflux system membrane fusion protein</fullName>
    </submittedName>
</protein>
<evidence type="ECO:0000313" key="5">
    <source>
        <dbReference type="EMBL" id="EMD83022.1"/>
    </source>
</evidence>
<feature type="coiled-coil region" evidence="2">
    <location>
        <begin position="115"/>
        <end position="173"/>
    </location>
</feature>
<dbReference type="GO" id="GO:1990281">
    <property type="term" value="C:efflux pump complex"/>
    <property type="evidence" value="ECO:0007669"/>
    <property type="project" value="TreeGrafter"/>
</dbReference>
<feature type="domain" description="YknX-like C-terminal permuted SH3-like" evidence="4">
    <location>
        <begin position="294"/>
        <end position="360"/>
    </location>
</feature>
<dbReference type="SUPFAM" id="SSF111369">
    <property type="entry name" value="HlyD-like secretion proteins"/>
    <property type="match status" value="1"/>
</dbReference>
<dbReference type="Gene3D" id="1.10.287.470">
    <property type="entry name" value="Helix hairpin bin"/>
    <property type="match status" value="1"/>
</dbReference>
<dbReference type="Gene3D" id="2.40.50.100">
    <property type="match status" value="1"/>
</dbReference>
<dbReference type="InterPro" id="IPR006143">
    <property type="entry name" value="RND_pump_MFP"/>
</dbReference>
<proteinExistence type="inferred from homology"/>
<feature type="domain" description="CusB-like beta-barrel" evidence="3">
    <location>
        <begin position="215"/>
        <end position="288"/>
    </location>
</feature>